<accession>A0A2T6CB65</accession>
<dbReference type="RefSeq" id="WP_081785621.1">
    <property type="nucleotide sequence ID" value="NZ_QBKU01000011.1"/>
</dbReference>
<organism evidence="1 2">
    <name type="scientific">Sulfitobacter mediterraneus</name>
    <dbReference type="NCBI Taxonomy" id="83219"/>
    <lineage>
        <taxon>Bacteria</taxon>
        <taxon>Pseudomonadati</taxon>
        <taxon>Pseudomonadota</taxon>
        <taxon>Alphaproteobacteria</taxon>
        <taxon>Rhodobacterales</taxon>
        <taxon>Roseobacteraceae</taxon>
        <taxon>Sulfitobacter</taxon>
    </lineage>
</organism>
<dbReference type="EMBL" id="QBKU01000011">
    <property type="protein sequence ID" value="PTX72449.1"/>
    <property type="molecule type" value="Genomic_DNA"/>
</dbReference>
<dbReference type="Proteomes" id="UP000244092">
    <property type="component" value="Unassembled WGS sequence"/>
</dbReference>
<sequence>MSSLLFKDEANDELPFEENFIEQAEYIGRDRFLLLAAEHPREASIVKKLVGGGAKLLIGPRGCGKSTLMRKAYYGALDGMTCSPETSGVLS</sequence>
<proteinExistence type="predicted"/>
<comment type="caution">
    <text evidence="1">The sequence shown here is derived from an EMBL/GenBank/DDBJ whole genome shotgun (WGS) entry which is preliminary data.</text>
</comment>
<dbReference type="SUPFAM" id="SSF52540">
    <property type="entry name" value="P-loop containing nucleoside triphosphate hydrolases"/>
    <property type="match status" value="1"/>
</dbReference>
<dbReference type="InterPro" id="IPR027417">
    <property type="entry name" value="P-loop_NTPase"/>
</dbReference>
<reference evidence="1 2" key="1">
    <citation type="submission" date="2018-04" db="EMBL/GenBank/DDBJ databases">
        <title>Genomic Encyclopedia of Archaeal and Bacterial Type Strains, Phase II (KMG-II): from individual species to whole genera.</title>
        <authorList>
            <person name="Goeker M."/>
        </authorList>
    </citation>
    <scope>NUCLEOTIDE SEQUENCE [LARGE SCALE GENOMIC DNA]</scope>
    <source>
        <strain evidence="1 2">DSM 12244</strain>
    </source>
</reference>
<gene>
    <name evidence="1" type="ORF">C8N31_111164</name>
</gene>
<evidence type="ECO:0000313" key="1">
    <source>
        <dbReference type="EMBL" id="PTX72449.1"/>
    </source>
</evidence>
<protein>
    <submittedName>
        <fullName evidence="1">Uncharacterized protein</fullName>
    </submittedName>
</protein>
<dbReference type="AlphaFoldDB" id="A0A2T6CB65"/>
<evidence type="ECO:0000313" key="2">
    <source>
        <dbReference type="Proteomes" id="UP000244092"/>
    </source>
</evidence>
<dbReference type="OrthoDB" id="7788065at2"/>
<name>A0A2T6CB65_9RHOB</name>